<keyword evidence="2" id="KW-1185">Reference proteome</keyword>
<dbReference type="EMBL" id="JBEDUW010000021">
    <property type="protein sequence ID" value="KAK9907246.1"/>
    <property type="molecule type" value="Genomic_DNA"/>
</dbReference>
<dbReference type="AlphaFoldDB" id="A0AAW1VS14"/>
<proteinExistence type="predicted"/>
<sequence>MADAGLTVTPEEIEIGDCERWRRRLRCDDGSGMEWWVIEEEGTGDTAMSEVSLGRMGEHGLMLGLLRNGEAKVVRPGWMQCCDGRVQVFVSRGSGYRHG</sequence>
<evidence type="ECO:0000313" key="1">
    <source>
        <dbReference type="EMBL" id="KAK9907246.1"/>
    </source>
</evidence>
<protein>
    <submittedName>
        <fullName evidence="1">Uncharacterized protein</fullName>
    </submittedName>
</protein>
<reference evidence="1 2" key="1">
    <citation type="journal article" date="2023" name="G3 (Bethesda)">
        <title>A chromosome-length genome assembly and annotation of blackberry (Rubus argutus, cv. 'Hillquist').</title>
        <authorList>
            <person name="Bruna T."/>
            <person name="Aryal R."/>
            <person name="Dudchenko O."/>
            <person name="Sargent D.J."/>
            <person name="Mead D."/>
            <person name="Buti M."/>
            <person name="Cavallini A."/>
            <person name="Hytonen T."/>
            <person name="Andres J."/>
            <person name="Pham M."/>
            <person name="Weisz D."/>
            <person name="Mascagni F."/>
            <person name="Usai G."/>
            <person name="Natali L."/>
            <person name="Bassil N."/>
            <person name="Fernandez G.E."/>
            <person name="Lomsadze A."/>
            <person name="Armour M."/>
            <person name="Olukolu B."/>
            <person name="Poorten T."/>
            <person name="Britton C."/>
            <person name="Davik J."/>
            <person name="Ashrafi H."/>
            <person name="Aiden E.L."/>
            <person name="Borodovsky M."/>
            <person name="Worthington M."/>
        </authorList>
    </citation>
    <scope>NUCLEOTIDE SEQUENCE [LARGE SCALE GENOMIC DNA]</scope>
    <source>
        <strain evidence="1">PI 553951</strain>
    </source>
</reference>
<comment type="caution">
    <text evidence="1">The sequence shown here is derived from an EMBL/GenBank/DDBJ whole genome shotgun (WGS) entry which is preliminary data.</text>
</comment>
<accession>A0AAW1VS14</accession>
<gene>
    <name evidence="1" type="ORF">M0R45_000976</name>
</gene>
<name>A0AAW1VS14_RUBAR</name>
<dbReference type="Proteomes" id="UP001457282">
    <property type="component" value="Unassembled WGS sequence"/>
</dbReference>
<evidence type="ECO:0000313" key="2">
    <source>
        <dbReference type="Proteomes" id="UP001457282"/>
    </source>
</evidence>
<organism evidence="1 2">
    <name type="scientific">Rubus argutus</name>
    <name type="common">Southern blackberry</name>
    <dbReference type="NCBI Taxonomy" id="59490"/>
    <lineage>
        <taxon>Eukaryota</taxon>
        <taxon>Viridiplantae</taxon>
        <taxon>Streptophyta</taxon>
        <taxon>Embryophyta</taxon>
        <taxon>Tracheophyta</taxon>
        <taxon>Spermatophyta</taxon>
        <taxon>Magnoliopsida</taxon>
        <taxon>eudicotyledons</taxon>
        <taxon>Gunneridae</taxon>
        <taxon>Pentapetalae</taxon>
        <taxon>rosids</taxon>
        <taxon>fabids</taxon>
        <taxon>Rosales</taxon>
        <taxon>Rosaceae</taxon>
        <taxon>Rosoideae</taxon>
        <taxon>Rosoideae incertae sedis</taxon>
        <taxon>Rubus</taxon>
    </lineage>
</organism>